<dbReference type="Proteomes" id="UP000635477">
    <property type="component" value="Unassembled WGS sequence"/>
</dbReference>
<name>A0A8H4XMQ7_9HYPO</name>
<accession>A0A8H4XMQ7</accession>
<evidence type="ECO:0000313" key="3">
    <source>
        <dbReference type="Proteomes" id="UP000635477"/>
    </source>
</evidence>
<dbReference type="EMBL" id="JABEYC010000151">
    <property type="protein sequence ID" value="KAF4981758.1"/>
    <property type="molecule type" value="Genomic_DNA"/>
</dbReference>
<dbReference type="InterPro" id="IPR052158">
    <property type="entry name" value="INH-QAR"/>
</dbReference>
<dbReference type="Pfam" id="PF01965">
    <property type="entry name" value="DJ-1_PfpI"/>
    <property type="match status" value="1"/>
</dbReference>
<dbReference type="OrthoDB" id="543156at2759"/>
<dbReference type="SUPFAM" id="SSF52317">
    <property type="entry name" value="Class I glutamine amidotransferase-like"/>
    <property type="match status" value="1"/>
</dbReference>
<comment type="caution">
    <text evidence="2">The sequence shown here is derived from an EMBL/GenBank/DDBJ whole genome shotgun (WGS) entry which is preliminary data.</text>
</comment>
<evidence type="ECO:0000259" key="1">
    <source>
        <dbReference type="Pfam" id="PF01965"/>
    </source>
</evidence>
<dbReference type="PANTHER" id="PTHR43130:SF15">
    <property type="entry name" value="THIJ_PFPI FAMILY PROTEIN (AFU_ORTHOLOGUE AFUA_5G14240)"/>
    <property type="match status" value="1"/>
</dbReference>
<proteinExistence type="predicted"/>
<dbReference type="InterPro" id="IPR029062">
    <property type="entry name" value="Class_I_gatase-like"/>
</dbReference>
<dbReference type="CDD" id="cd03139">
    <property type="entry name" value="GATase1_PfpI_2"/>
    <property type="match status" value="1"/>
</dbReference>
<evidence type="ECO:0000313" key="2">
    <source>
        <dbReference type="EMBL" id="KAF4981758.1"/>
    </source>
</evidence>
<organism evidence="2 3">
    <name type="scientific">Fusarium zealandicum</name>
    <dbReference type="NCBI Taxonomy" id="1053134"/>
    <lineage>
        <taxon>Eukaryota</taxon>
        <taxon>Fungi</taxon>
        <taxon>Dikarya</taxon>
        <taxon>Ascomycota</taxon>
        <taxon>Pezizomycotina</taxon>
        <taxon>Sordariomycetes</taxon>
        <taxon>Hypocreomycetidae</taxon>
        <taxon>Hypocreales</taxon>
        <taxon>Nectriaceae</taxon>
        <taxon>Fusarium</taxon>
        <taxon>Fusarium staphyleae species complex</taxon>
    </lineage>
</organism>
<feature type="domain" description="DJ-1/PfpI" evidence="1">
    <location>
        <begin position="8"/>
        <end position="180"/>
    </location>
</feature>
<dbReference type="InterPro" id="IPR002818">
    <property type="entry name" value="DJ-1/PfpI"/>
</dbReference>
<protein>
    <recommendedName>
        <fullName evidence="1">DJ-1/PfpI domain-containing protein</fullName>
    </recommendedName>
</protein>
<reference evidence="2" key="2">
    <citation type="submission" date="2020-05" db="EMBL/GenBank/DDBJ databases">
        <authorList>
            <person name="Kim H.-S."/>
            <person name="Proctor R.H."/>
            <person name="Brown D.W."/>
        </authorList>
    </citation>
    <scope>NUCLEOTIDE SEQUENCE</scope>
    <source>
        <strain evidence="2">NRRL 22465</strain>
    </source>
</reference>
<dbReference type="PANTHER" id="PTHR43130">
    <property type="entry name" value="ARAC-FAMILY TRANSCRIPTIONAL REGULATOR"/>
    <property type="match status" value="1"/>
</dbReference>
<keyword evidence="3" id="KW-1185">Reference proteome</keyword>
<gene>
    <name evidence="2" type="ORF">FZEAL_2480</name>
</gene>
<reference evidence="2" key="1">
    <citation type="journal article" date="2020" name="BMC Genomics">
        <title>Correction to: Identification and distribution of gene clusters required for synthesis of sphingolipid metabolism inhibitors in diverse species of the filamentous fungus Fusarium.</title>
        <authorList>
            <person name="Kim H.S."/>
            <person name="Lohmar J.M."/>
            <person name="Busman M."/>
            <person name="Brown D.W."/>
            <person name="Naumann T.A."/>
            <person name="Divon H.H."/>
            <person name="Lysoe E."/>
            <person name="Uhlig S."/>
            <person name="Proctor R.H."/>
        </authorList>
    </citation>
    <scope>NUCLEOTIDE SEQUENCE</scope>
    <source>
        <strain evidence="2">NRRL 22465</strain>
    </source>
</reference>
<dbReference type="AlphaFoldDB" id="A0A8H4XMQ7"/>
<sequence length="343" mass="38219">MSPPTKYAVALFPGFQALDVFGPVDALNYMSRQQPLTLSLLHTSLDPVSTLVDDTPGRIGQSVVPTHTYDTAPEDIEVLLVPGGFGTREAKNVERVRDFIKERYPKLRYLLTVCTGSAVAAQAGVLDGREATSNKKSFSWVQSQGPNVKWLREARWVVDGNVWTSSGISAGIDMIFAFIAEQYGQEIADETANGSEYVRNTDPKVDPFAKFASFINSTIDNHKVELEALQHMVKLVSNSESVKFCVHHPFSGMLEASNTSPVDYLTALGSRKGTLECLDLDLIEGWLKNMWFINGEGIHHERQINGTELAEFSQLQTLRLEETSFCRHWFADGIPDFRRDDVV</sequence>
<dbReference type="Gene3D" id="3.40.50.880">
    <property type="match status" value="1"/>
</dbReference>